<evidence type="ECO:0000259" key="3">
    <source>
        <dbReference type="SMART" id="SM00703"/>
    </source>
</evidence>
<keyword evidence="1" id="KW-1133">Transmembrane helix</keyword>
<dbReference type="Pfam" id="PF20146">
    <property type="entry name" value="NRF"/>
    <property type="match status" value="1"/>
</dbReference>
<keyword evidence="5" id="KW-1185">Reference proteome</keyword>
<reference evidence="4" key="1">
    <citation type="submission" date="2021-04" db="EMBL/GenBank/DDBJ databases">
        <authorList>
            <consortium name="Molecular Ecology Group"/>
        </authorList>
    </citation>
    <scope>NUCLEOTIDE SEQUENCE</scope>
</reference>
<dbReference type="Pfam" id="PF01757">
    <property type="entry name" value="Acyl_transf_3"/>
    <property type="match status" value="1"/>
</dbReference>
<comment type="caution">
    <text evidence="4">The sequence shown here is derived from an EMBL/GenBank/DDBJ whole genome shotgun (WGS) entry which is preliminary data.</text>
</comment>
<name>A0A8S3YDH3_9EUPU</name>
<dbReference type="PANTHER" id="PTHR11161">
    <property type="entry name" value="O-ACYLTRANSFERASE"/>
    <property type="match status" value="1"/>
</dbReference>
<evidence type="ECO:0000256" key="2">
    <source>
        <dbReference type="SAM" id="SignalP"/>
    </source>
</evidence>
<feature type="non-terminal residue" evidence="4">
    <location>
        <position position="517"/>
    </location>
</feature>
<dbReference type="OrthoDB" id="207378at2759"/>
<dbReference type="PANTHER" id="PTHR11161:SF0">
    <property type="entry name" value="O-ACYLTRANSFERASE LIKE PROTEIN"/>
    <property type="match status" value="1"/>
</dbReference>
<dbReference type="Proteomes" id="UP000678393">
    <property type="component" value="Unassembled WGS sequence"/>
</dbReference>
<keyword evidence="1" id="KW-0472">Membrane</keyword>
<dbReference type="InterPro" id="IPR052728">
    <property type="entry name" value="O2_lipid_transport_reg"/>
</dbReference>
<dbReference type="InterPro" id="IPR006621">
    <property type="entry name" value="Nose-resist-to-fluoxetine_N"/>
</dbReference>
<feature type="transmembrane region" description="Helical" evidence="1">
    <location>
        <begin position="258"/>
        <end position="284"/>
    </location>
</feature>
<dbReference type="EMBL" id="CAJHNH020000103">
    <property type="protein sequence ID" value="CAG5115319.1"/>
    <property type="molecule type" value="Genomic_DNA"/>
</dbReference>
<evidence type="ECO:0000313" key="5">
    <source>
        <dbReference type="Proteomes" id="UP000678393"/>
    </source>
</evidence>
<feature type="chain" id="PRO_5035947077" description="Nose resistant-to-fluoxetine protein N-terminal domain-containing protein" evidence="2">
    <location>
        <begin position="25"/>
        <end position="517"/>
    </location>
</feature>
<feature type="transmembrane region" description="Helical" evidence="1">
    <location>
        <begin position="383"/>
        <end position="407"/>
    </location>
</feature>
<proteinExistence type="predicted"/>
<dbReference type="InterPro" id="IPR002656">
    <property type="entry name" value="Acyl_transf_3_dom"/>
</dbReference>
<dbReference type="SMART" id="SM00703">
    <property type="entry name" value="NRF"/>
    <property type="match status" value="1"/>
</dbReference>
<evidence type="ECO:0000313" key="4">
    <source>
        <dbReference type="EMBL" id="CAG5115319.1"/>
    </source>
</evidence>
<gene>
    <name evidence="4" type="ORF">CUNI_LOCUS877</name>
</gene>
<feature type="signal peptide" evidence="2">
    <location>
        <begin position="1"/>
        <end position="24"/>
    </location>
</feature>
<feature type="transmembrane region" description="Helical" evidence="1">
    <location>
        <begin position="419"/>
        <end position="439"/>
    </location>
</feature>
<feature type="transmembrane region" description="Helical" evidence="1">
    <location>
        <begin position="459"/>
        <end position="480"/>
    </location>
</feature>
<sequence>MAKLNPGCTVIATFLIMTVISVSGQFSTKSNHKWAGAHGSRSYFDEISYINKLAQQRQVFESFIVQQELEKLSETLLGLSGAFRNHVYGKSSTNLTDGSDRAEGVNLQELLLSATKRMAVGTSSSACVNDTSLFIISLFQRHKWALRFLDSFGKPGPGLLEFRVNFVGDYSQCRRISALSTDGSRRFHGNYCTLKASLGPPSPMDLLSLQLGACMPDTCSSEDSTLFVDEVIHLLGINGTLQTEAAECHTTDREMTSVTVVAIAIIVIIGMLMVIGTGFDLVFIQRPKGKATTQADDCPASDPALPGHSHIINEEENQAPITETTGLLANVRCKKQESGYVGICPQVLLAFSVYTNGSKVLNTSQPEGTLSAVHGIRFLSMSWVVLGHVLVFGIRQFGNIYSLFWSWLKDWSFDAISNAFVSVDTFFTLSGLLTAYLTLNEIKKSGWKINWPLFYFHRFWRLTPPYMLTLLAVTGLQQYLGSGPLWPTQEPGDKENCENNWWTNLLYINNLVDVKTM</sequence>
<keyword evidence="2" id="KW-0732">Signal</keyword>
<keyword evidence="1" id="KW-0812">Transmembrane</keyword>
<organism evidence="4 5">
    <name type="scientific">Candidula unifasciata</name>
    <dbReference type="NCBI Taxonomy" id="100452"/>
    <lineage>
        <taxon>Eukaryota</taxon>
        <taxon>Metazoa</taxon>
        <taxon>Spiralia</taxon>
        <taxon>Lophotrochozoa</taxon>
        <taxon>Mollusca</taxon>
        <taxon>Gastropoda</taxon>
        <taxon>Heterobranchia</taxon>
        <taxon>Euthyneura</taxon>
        <taxon>Panpulmonata</taxon>
        <taxon>Eupulmonata</taxon>
        <taxon>Stylommatophora</taxon>
        <taxon>Helicina</taxon>
        <taxon>Helicoidea</taxon>
        <taxon>Geomitridae</taxon>
        <taxon>Candidula</taxon>
    </lineage>
</organism>
<accession>A0A8S3YDH3</accession>
<dbReference type="GO" id="GO:0016747">
    <property type="term" value="F:acyltransferase activity, transferring groups other than amino-acyl groups"/>
    <property type="evidence" value="ECO:0007669"/>
    <property type="project" value="InterPro"/>
</dbReference>
<dbReference type="AlphaFoldDB" id="A0A8S3YDH3"/>
<evidence type="ECO:0000256" key="1">
    <source>
        <dbReference type="SAM" id="Phobius"/>
    </source>
</evidence>
<feature type="domain" description="Nose resistant-to-fluoxetine protein N-terminal" evidence="3">
    <location>
        <begin position="124"/>
        <end position="250"/>
    </location>
</feature>
<protein>
    <recommendedName>
        <fullName evidence="3">Nose resistant-to-fluoxetine protein N-terminal domain-containing protein</fullName>
    </recommendedName>
</protein>